<dbReference type="PROSITE" id="PS50110">
    <property type="entry name" value="RESPONSE_REGULATORY"/>
    <property type="match status" value="1"/>
</dbReference>
<sequence>MRSPNWKSEPVLQRALILDDDPNGASALCELLRQSGWDAQWFDDGEAMMLLAAGFQPQLIVLDLDMPRITGLEVARRLRAQPWAQQAVIVAFSGGRGDKMPSEVMEAGFDHFCPKPYRPEYLELWGAPRSGSG</sequence>
<keyword evidence="4" id="KW-0238">DNA-binding</keyword>
<dbReference type="GO" id="GO:0003677">
    <property type="term" value="F:DNA binding"/>
    <property type="evidence" value="ECO:0007669"/>
    <property type="project" value="UniProtKB-KW"/>
</dbReference>
<dbReference type="Gene3D" id="3.40.50.2300">
    <property type="match status" value="1"/>
</dbReference>
<evidence type="ECO:0000259" key="3">
    <source>
        <dbReference type="PROSITE" id="PS50110"/>
    </source>
</evidence>
<organism evidence="4 5">
    <name type="scientific">Cupriavidus numazuensis</name>
    <dbReference type="NCBI Taxonomy" id="221992"/>
    <lineage>
        <taxon>Bacteria</taxon>
        <taxon>Pseudomonadati</taxon>
        <taxon>Pseudomonadota</taxon>
        <taxon>Betaproteobacteria</taxon>
        <taxon>Burkholderiales</taxon>
        <taxon>Burkholderiaceae</taxon>
        <taxon>Cupriavidus</taxon>
    </lineage>
</organism>
<reference evidence="4 5" key="1">
    <citation type="submission" date="2021-03" db="EMBL/GenBank/DDBJ databases">
        <authorList>
            <person name="Peeters C."/>
        </authorList>
    </citation>
    <scope>NUCLEOTIDE SEQUENCE [LARGE SCALE GENOMIC DNA]</scope>
    <source>
        <strain evidence="4 5">LMG 26411</strain>
    </source>
</reference>
<keyword evidence="5" id="KW-1185">Reference proteome</keyword>
<dbReference type="InterPro" id="IPR001789">
    <property type="entry name" value="Sig_transdc_resp-reg_receiver"/>
</dbReference>
<evidence type="ECO:0000313" key="5">
    <source>
        <dbReference type="Proteomes" id="UP000672657"/>
    </source>
</evidence>
<gene>
    <name evidence="4" type="primary">mtrA</name>
    <name evidence="4" type="ORF">LMG26411_07998</name>
</gene>
<proteinExistence type="predicted"/>
<dbReference type="InterPro" id="IPR050595">
    <property type="entry name" value="Bact_response_regulator"/>
</dbReference>
<evidence type="ECO:0000313" key="4">
    <source>
        <dbReference type="EMBL" id="CAG2161098.1"/>
    </source>
</evidence>
<feature type="domain" description="Response regulatory" evidence="3">
    <location>
        <begin position="14"/>
        <end position="130"/>
    </location>
</feature>
<dbReference type="SUPFAM" id="SSF52172">
    <property type="entry name" value="CheY-like"/>
    <property type="match status" value="1"/>
</dbReference>
<dbReference type="PANTHER" id="PTHR44591:SF3">
    <property type="entry name" value="RESPONSE REGULATORY DOMAIN-CONTAINING PROTEIN"/>
    <property type="match status" value="1"/>
</dbReference>
<comment type="caution">
    <text evidence="4">The sequence shown here is derived from an EMBL/GenBank/DDBJ whole genome shotgun (WGS) entry which is preliminary data.</text>
</comment>
<evidence type="ECO:0000256" key="1">
    <source>
        <dbReference type="ARBA" id="ARBA00022553"/>
    </source>
</evidence>
<feature type="modified residue" description="4-aspartylphosphate" evidence="2">
    <location>
        <position position="63"/>
    </location>
</feature>
<name>A0ABM8TWF2_9BURK</name>
<keyword evidence="1 2" id="KW-0597">Phosphoprotein</keyword>
<dbReference type="PANTHER" id="PTHR44591">
    <property type="entry name" value="STRESS RESPONSE REGULATOR PROTEIN 1"/>
    <property type="match status" value="1"/>
</dbReference>
<dbReference type="InterPro" id="IPR011006">
    <property type="entry name" value="CheY-like_superfamily"/>
</dbReference>
<dbReference type="Proteomes" id="UP000672657">
    <property type="component" value="Unassembled WGS sequence"/>
</dbReference>
<evidence type="ECO:0000256" key="2">
    <source>
        <dbReference type="PROSITE-ProRule" id="PRU00169"/>
    </source>
</evidence>
<accession>A0ABM8TWF2</accession>
<dbReference type="Pfam" id="PF00072">
    <property type="entry name" value="Response_reg"/>
    <property type="match status" value="1"/>
</dbReference>
<dbReference type="SMART" id="SM00448">
    <property type="entry name" value="REC"/>
    <property type="match status" value="1"/>
</dbReference>
<dbReference type="EMBL" id="CAJPVI010000107">
    <property type="protein sequence ID" value="CAG2161098.1"/>
    <property type="molecule type" value="Genomic_DNA"/>
</dbReference>
<protein>
    <submittedName>
        <fullName evidence="4">DNA-binding response regulator MtrA</fullName>
    </submittedName>
</protein>